<feature type="coiled-coil region" evidence="1">
    <location>
        <begin position="273"/>
        <end position="325"/>
    </location>
</feature>
<dbReference type="VEuPathDB" id="TriTrypDB:TcBrA4_0100780"/>
<dbReference type="VEuPathDB" id="TriTrypDB:TCDM_10087"/>
<dbReference type="VEuPathDB" id="TriTrypDB:TcCLB.504741.90"/>
<dbReference type="EMBL" id="PRFC01000088">
    <property type="protein sequence ID" value="PWV08598.1"/>
    <property type="molecule type" value="Genomic_DNA"/>
</dbReference>
<accession>A0A2V2WJ30</accession>
<dbReference type="Proteomes" id="UP000583944">
    <property type="component" value="Unassembled WGS sequence"/>
</dbReference>
<feature type="region of interest" description="Disordered" evidence="2">
    <location>
        <begin position="241"/>
        <end position="263"/>
    </location>
</feature>
<dbReference type="OrthoDB" id="248156at2759"/>
<protein>
    <submittedName>
        <fullName evidence="4">Uncharacterized protein</fullName>
    </submittedName>
</protein>
<evidence type="ECO:0000313" key="5">
    <source>
        <dbReference type="Proteomes" id="UP000246078"/>
    </source>
</evidence>
<keyword evidence="1" id="KW-0175">Coiled coil</keyword>
<evidence type="ECO:0000256" key="2">
    <source>
        <dbReference type="SAM" id="MobiDB-lite"/>
    </source>
</evidence>
<dbReference type="VEuPathDB" id="TriTrypDB:Tc_MARK_9697"/>
<dbReference type="EMBL" id="JABDHM010000026">
    <property type="protein sequence ID" value="KAF5222561.1"/>
    <property type="molecule type" value="Genomic_DNA"/>
</dbReference>
<dbReference type="Proteomes" id="UP000246078">
    <property type="component" value="Unassembled WGS sequence"/>
</dbReference>
<proteinExistence type="predicted"/>
<organism evidence="4 5">
    <name type="scientific">Trypanosoma cruzi</name>
    <dbReference type="NCBI Taxonomy" id="5693"/>
    <lineage>
        <taxon>Eukaryota</taxon>
        <taxon>Discoba</taxon>
        <taxon>Euglenozoa</taxon>
        <taxon>Kinetoplastea</taxon>
        <taxon>Metakinetoplastina</taxon>
        <taxon>Trypanosomatida</taxon>
        <taxon>Trypanosomatidae</taxon>
        <taxon>Trypanosoma</taxon>
        <taxon>Schizotrypanum</taxon>
    </lineage>
</organism>
<evidence type="ECO:0000313" key="6">
    <source>
        <dbReference type="Proteomes" id="UP000583944"/>
    </source>
</evidence>
<dbReference type="SMR" id="A0A2V2WJ30"/>
<reference evidence="3" key="3">
    <citation type="submission" date="2020-04" db="EMBL/GenBank/DDBJ databases">
        <authorList>
            <person name="Diaz Viraque F."/>
        </authorList>
    </citation>
    <scope>NUCLEOTIDE SEQUENCE</scope>
    <source>
        <strain evidence="3">Berenice</strain>
    </source>
</reference>
<reference evidence="4 5" key="1">
    <citation type="journal article" date="2018" name="Microb. Genom.">
        <title>Expanding an expanded genome: long-read sequencing of Trypanosoma cruzi.</title>
        <authorList>
            <person name="Berna L."/>
            <person name="Rodriguez M."/>
            <person name="Chiribao M.L."/>
            <person name="Parodi-Talice A."/>
            <person name="Pita S."/>
            <person name="Rijo G."/>
            <person name="Alvarez-Valin F."/>
            <person name="Robello C."/>
        </authorList>
    </citation>
    <scope>NUCLEOTIDE SEQUENCE [LARGE SCALE GENOMIC DNA]</scope>
    <source>
        <strain evidence="4 5">TCC</strain>
    </source>
</reference>
<dbReference type="VEuPathDB" id="TriTrypDB:TcYC6_0075990"/>
<dbReference type="OMA" id="RSVHKHC"/>
<reference evidence="3 6" key="2">
    <citation type="journal article" date="2019" name="Genome Biol. Evol.">
        <title>Nanopore Sequencing Significantly Improves Genome Assembly of the Protozoan Parasite Trypanosoma cruzi.</title>
        <authorList>
            <person name="Diaz-Viraque F."/>
            <person name="Pita S."/>
            <person name="Greif G."/>
            <person name="de Souza R.C.M."/>
            <person name="Iraola G."/>
            <person name="Robello C."/>
        </authorList>
    </citation>
    <scope>NUCLEOTIDE SEQUENCE [LARGE SCALE GENOMIC DNA]</scope>
    <source>
        <strain evidence="3 6">Berenice</strain>
    </source>
</reference>
<dbReference type="VEuPathDB" id="TriTrypDB:TcCL_ESM05172"/>
<dbReference type="VEuPathDB" id="TriTrypDB:BCY84_02971"/>
<feature type="region of interest" description="Disordered" evidence="2">
    <location>
        <begin position="105"/>
        <end position="191"/>
    </location>
</feature>
<dbReference type="VEuPathDB" id="TriTrypDB:ECC02_004369"/>
<comment type="caution">
    <text evidence="4">The sequence shown here is derived from an EMBL/GenBank/DDBJ whole genome shotgun (WGS) entry which is preliminary data.</text>
</comment>
<name>A0A2V2WJ30_TRYCR</name>
<dbReference type="VEuPathDB" id="TriTrypDB:C4B63_9g209"/>
<evidence type="ECO:0000313" key="3">
    <source>
        <dbReference type="EMBL" id="KAF5222561.1"/>
    </source>
</evidence>
<dbReference type="VEuPathDB" id="TriTrypDB:TcCLB.511623.20"/>
<evidence type="ECO:0000256" key="1">
    <source>
        <dbReference type="SAM" id="Coils"/>
    </source>
</evidence>
<dbReference type="VEuPathDB" id="TriTrypDB:C3747_88g204"/>
<sequence length="404" mass="44721">MLAQGVAPRVAQAPAVRVPTLEPSTSSSSLLFTGTRMFRSNPNERQMQASTLSDHYRPAQVGTDQQYRPQTAQLRELESPTNTVKIEELLRSVRATSTAAVAAMGELTDDSPPPRQITPSQQRTPCEGCQRRSASPDRVHTARSSPMKRTPRGESPARPAWNQNRPTPRVKPTVSAPRTEPRRVTRDASVENRSRPWMEGMKLKNSSRCKLTAERDKNHQKFTPVIQSQPSHQVPTFARRASSVGVGMSSRTVSGGTGGLKTGNDEVAFQPRLEFLEGSLRDVQQRAVRAEARCEELEAALQALALEHRESISRLEERNVQLNARVQHVLQWIEHVDATRVAREVFAQEVGMERTNESGDVEVPSQSLSINNDVGDSPGIEKAVKATPVRVPPAPPMTLQIQHR</sequence>
<dbReference type="AlphaFoldDB" id="A0A2V2WJ30"/>
<dbReference type="VEuPathDB" id="TriTrypDB:TCSYLVIO_000462"/>
<gene>
    <name evidence="4" type="ORF">C3747_88g204</name>
    <name evidence="3" type="ORF">ECC02_004369</name>
</gene>
<dbReference type="VEuPathDB" id="TriTrypDB:TcG_08405"/>
<feature type="compositionally biased region" description="Basic and acidic residues" evidence="2">
    <location>
        <begin position="179"/>
        <end position="191"/>
    </location>
</feature>
<evidence type="ECO:0000313" key="4">
    <source>
        <dbReference type="EMBL" id="PWV08598.1"/>
    </source>
</evidence>